<evidence type="ECO:0000256" key="2">
    <source>
        <dbReference type="ARBA" id="ARBA00000565"/>
    </source>
</evidence>
<keyword evidence="20" id="KW-1185">Reference proteome</keyword>
<evidence type="ECO:0000256" key="7">
    <source>
        <dbReference type="ARBA" id="ARBA00019161"/>
    </source>
</evidence>
<dbReference type="NCBIfam" id="TIGR00097">
    <property type="entry name" value="HMP-P_kinase"/>
    <property type="match status" value="1"/>
</dbReference>
<dbReference type="GeneID" id="99673613"/>
<evidence type="ECO:0000256" key="3">
    <source>
        <dbReference type="ARBA" id="ARBA00004769"/>
    </source>
</evidence>
<reference evidence="17 20" key="2">
    <citation type="submission" date="2018-02" db="EMBL/GenBank/DDBJ databases">
        <authorList>
            <person name="Rodrigo-Torres L."/>
            <person name="Arahal R. D."/>
            <person name="Lucena T."/>
        </authorList>
    </citation>
    <scope>NUCLEOTIDE SEQUENCE [LARGE SCALE GENOMIC DNA]</scope>
    <source>
        <strain evidence="17 20">CECT 8486</strain>
    </source>
</reference>
<gene>
    <name evidence="18" type="primary">thiD_1</name>
    <name evidence="17" type="ORF">LES8486_01045</name>
    <name evidence="18" type="ORF">LES9216_01192</name>
</gene>
<dbReference type="GO" id="GO:0005524">
    <property type="term" value="F:ATP binding"/>
    <property type="evidence" value="ECO:0007669"/>
    <property type="project" value="UniProtKB-KW"/>
</dbReference>
<evidence type="ECO:0000259" key="16">
    <source>
        <dbReference type="Pfam" id="PF08543"/>
    </source>
</evidence>
<sequence length="277" mass="29154">MVNKTPQVLTIAGMDSSGGAGVSADLKTFAAQGVYGANVIVALTAQNTMGVQQVSMTSPSMIHAQLKSVVDDLKISAVKSGMLGDVPTVEAVAEFLQQADFGDYILDPVMVAKGGAHLLSDEAIVAIKSSLIPLATLITPNMPEAEVLSGSNITNHEDVMQSASKIQQLGVENVLLKGGHASGKDVYDYILLADGSHFWLKSSRVDTIRTHGTGDTISAAITARLALGDDMKKAIIYAKAYVDATIREGIDVGHGHGPLNHQARVADRHFPEVLENV</sequence>
<dbReference type="FunFam" id="3.40.1190.20:FF:000003">
    <property type="entry name" value="Phosphomethylpyrimidine kinase ThiD"/>
    <property type="match status" value="1"/>
</dbReference>
<evidence type="ECO:0000256" key="12">
    <source>
        <dbReference type="ARBA" id="ARBA00022977"/>
    </source>
</evidence>
<name>A0A2N9K9S1_9LACO</name>
<dbReference type="InterPro" id="IPR013749">
    <property type="entry name" value="PM/HMP-P_kinase-1"/>
</dbReference>
<comment type="catalytic activity">
    <reaction evidence="1">
        <text>4-amino-5-hydroxymethyl-2-methylpyrimidine + ATP = 4-amino-2-methyl-5-(phosphooxymethyl)pyrimidine + ADP + H(+)</text>
        <dbReference type="Rhea" id="RHEA:23096"/>
        <dbReference type="ChEBI" id="CHEBI:15378"/>
        <dbReference type="ChEBI" id="CHEBI:16892"/>
        <dbReference type="ChEBI" id="CHEBI:30616"/>
        <dbReference type="ChEBI" id="CHEBI:58354"/>
        <dbReference type="ChEBI" id="CHEBI:456216"/>
        <dbReference type="EC" id="2.7.1.49"/>
    </reaction>
</comment>
<keyword evidence="8 18" id="KW-0808">Transferase</keyword>
<evidence type="ECO:0000256" key="5">
    <source>
        <dbReference type="ARBA" id="ARBA00012135"/>
    </source>
</evidence>
<comment type="similarity">
    <text evidence="4">Belongs to the ThiD family.</text>
</comment>
<dbReference type="PANTHER" id="PTHR20858">
    <property type="entry name" value="PHOSPHOMETHYLPYRIMIDINE KINASE"/>
    <property type="match status" value="1"/>
</dbReference>
<dbReference type="CDD" id="cd01169">
    <property type="entry name" value="HMPP_kinase"/>
    <property type="match status" value="1"/>
</dbReference>
<evidence type="ECO:0000313" key="19">
    <source>
        <dbReference type="Proteomes" id="UP000237923"/>
    </source>
</evidence>
<dbReference type="Proteomes" id="UP000239237">
    <property type="component" value="Unassembled WGS sequence"/>
</dbReference>
<dbReference type="InterPro" id="IPR004399">
    <property type="entry name" value="HMP/HMP-P_kinase_dom"/>
</dbReference>
<dbReference type="RefSeq" id="WP_072613177.1">
    <property type="nucleotide sequence ID" value="NZ_AP017935.1"/>
</dbReference>
<dbReference type="GO" id="GO:0005829">
    <property type="term" value="C:cytosol"/>
    <property type="evidence" value="ECO:0007669"/>
    <property type="project" value="TreeGrafter"/>
</dbReference>
<evidence type="ECO:0000256" key="6">
    <source>
        <dbReference type="ARBA" id="ARBA00012963"/>
    </source>
</evidence>
<dbReference type="PANTHER" id="PTHR20858:SF17">
    <property type="entry name" value="HYDROXYMETHYLPYRIMIDINE_PHOSPHOMETHYLPYRIMIDINE KINASE THI20-RELATED"/>
    <property type="match status" value="1"/>
</dbReference>
<dbReference type="GO" id="GO:0009228">
    <property type="term" value="P:thiamine biosynthetic process"/>
    <property type="evidence" value="ECO:0007669"/>
    <property type="project" value="UniProtKB-KW"/>
</dbReference>
<reference evidence="18 19" key="1">
    <citation type="submission" date="2018-02" db="EMBL/GenBank/DDBJ databases">
        <authorList>
            <person name="Cohen D.B."/>
            <person name="Kent A.D."/>
        </authorList>
    </citation>
    <scope>NUCLEOTIDE SEQUENCE [LARGE SCALE GENOMIC DNA]</scope>
    <source>
        <strain evidence="18 19">CECT 9216</strain>
    </source>
</reference>
<dbReference type="EMBL" id="OKQR01000001">
    <property type="protein sequence ID" value="SPD92045.1"/>
    <property type="molecule type" value="Genomic_DNA"/>
</dbReference>
<dbReference type="GO" id="GO:0008902">
    <property type="term" value="F:hydroxymethylpyrimidine kinase activity"/>
    <property type="evidence" value="ECO:0007669"/>
    <property type="project" value="UniProtKB-EC"/>
</dbReference>
<comment type="pathway">
    <text evidence="13">Cofactor biosynthesis; thiamine diphosphate biosynthesis; 4-amino-2-methyl-5-diphosphomethylpyrimidine from 5-amino-1-(5-phospho-D-ribosyl)imidazole: step 2/3.</text>
</comment>
<evidence type="ECO:0000313" key="20">
    <source>
        <dbReference type="Proteomes" id="UP000239237"/>
    </source>
</evidence>
<evidence type="ECO:0000256" key="9">
    <source>
        <dbReference type="ARBA" id="ARBA00022741"/>
    </source>
</evidence>
<comment type="pathway">
    <text evidence="3">Cofactor biosynthesis; thiamine diphosphate biosynthesis; 4-amino-2-methyl-5-diphosphomethylpyrimidine from 5-amino-1-(5-phospho-D-ribosyl)imidazole: step 3/3.</text>
</comment>
<dbReference type="Proteomes" id="UP000237923">
    <property type="component" value="Unassembled WGS sequence"/>
</dbReference>
<feature type="domain" description="Pyridoxamine kinase/Phosphomethylpyrimidine kinase" evidence="16">
    <location>
        <begin position="15"/>
        <end position="260"/>
    </location>
</feature>
<protein>
    <recommendedName>
        <fullName evidence="7">Hydroxymethylpyrimidine/phosphomethylpyrimidine kinase</fullName>
        <ecNumber evidence="5">2.7.1.49</ecNumber>
        <ecNumber evidence="6">2.7.4.7</ecNumber>
    </recommendedName>
    <alternativeName>
        <fullName evidence="14">Hydroxymethylpyrimidine kinase</fullName>
    </alternativeName>
    <alternativeName>
        <fullName evidence="15">Hydroxymethylpyrimidine phosphate kinase</fullName>
    </alternativeName>
</protein>
<evidence type="ECO:0000256" key="11">
    <source>
        <dbReference type="ARBA" id="ARBA00022840"/>
    </source>
</evidence>
<keyword evidence="12" id="KW-0784">Thiamine biosynthesis</keyword>
<evidence type="ECO:0000313" key="17">
    <source>
        <dbReference type="EMBL" id="SPD92045.1"/>
    </source>
</evidence>
<dbReference type="AlphaFoldDB" id="A0A2N9K9S1"/>
<evidence type="ECO:0000256" key="14">
    <source>
        <dbReference type="ARBA" id="ARBA00042102"/>
    </source>
</evidence>
<dbReference type="InterPro" id="IPR029056">
    <property type="entry name" value="Ribokinase-like"/>
</dbReference>
<evidence type="ECO:0000256" key="10">
    <source>
        <dbReference type="ARBA" id="ARBA00022777"/>
    </source>
</evidence>
<dbReference type="KEGG" id="lsu:A6B45_02350"/>
<evidence type="ECO:0000256" key="1">
    <source>
        <dbReference type="ARBA" id="ARBA00000151"/>
    </source>
</evidence>
<dbReference type="GO" id="GO:0008972">
    <property type="term" value="F:phosphomethylpyrimidine kinase activity"/>
    <property type="evidence" value="ECO:0007669"/>
    <property type="project" value="UniProtKB-EC"/>
</dbReference>
<evidence type="ECO:0000313" key="18">
    <source>
        <dbReference type="EMBL" id="SPE07324.1"/>
    </source>
</evidence>
<organism evidence="18 19">
    <name type="scientific">Leuconostoc suionicum</name>
    <dbReference type="NCBI Taxonomy" id="1511761"/>
    <lineage>
        <taxon>Bacteria</taxon>
        <taxon>Bacillati</taxon>
        <taxon>Bacillota</taxon>
        <taxon>Bacilli</taxon>
        <taxon>Lactobacillales</taxon>
        <taxon>Lactobacillaceae</taxon>
        <taxon>Leuconostoc</taxon>
    </lineage>
</organism>
<evidence type="ECO:0000256" key="15">
    <source>
        <dbReference type="ARBA" id="ARBA00043176"/>
    </source>
</evidence>
<dbReference type="Pfam" id="PF08543">
    <property type="entry name" value="Phos_pyr_kin"/>
    <property type="match status" value="1"/>
</dbReference>
<comment type="catalytic activity">
    <reaction evidence="2">
        <text>4-amino-2-methyl-5-(phosphooxymethyl)pyrimidine + ATP = 4-amino-2-methyl-5-(diphosphooxymethyl)pyrimidine + ADP</text>
        <dbReference type="Rhea" id="RHEA:19893"/>
        <dbReference type="ChEBI" id="CHEBI:30616"/>
        <dbReference type="ChEBI" id="CHEBI:57841"/>
        <dbReference type="ChEBI" id="CHEBI:58354"/>
        <dbReference type="ChEBI" id="CHEBI:456216"/>
        <dbReference type="EC" id="2.7.4.7"/>
    </reaction>
</comment>
<dbReference type="EMBL" id="OKQU01000001">
    <property type="protein sequence ID" value="SPE07324.1"/>
    <property type="molecule type" value="Genomic_DNA"/>
</dbReference>
<keyword evidence="10 18" id="KW-0418">Kinase</keyword>
<evidence type="ECO:0000256" key="8">
    <source>
        <dbReference type="ARBA" id="ARBA00022679"/>
    </source>
</evidence>
<proteinExistence type="inferred from homology"/>
<evidence type="ECO:0000256" key="13">
    <source>
        <dbReference type="ARBA" id="ARBA00037917"/>
    </source>
</evidence>
<keyword evidence="11" id="KW-0067">ATP-binding</keyword>
<dbReference type="EC" id="2.7.1.49" evidence="5"/>
<dbReference type="EC" id="2.7.4.7" evidence="6"/>
<dbReference type="Gene3D" id="3.40.1190.20">
    <property type="match status" value="1"/>
</dbReference>
<evidence type="ECO:0000256" key="4">
    <source>
        <dbReference type="ARBA" id="ARBA00009879"/>
    </source>
</evidence>
<accession>A0A2N9K9S1</accession>
<dbReference type="SUPFAM" id="SSF53613">
    <property type="entry name" value="Ribokinase-like"/>
    <property type="match status" value="1"/>
</dbReference>
<keyword evidence="9" id="KW-0547">Nucleotide-binding</keyword>